<dbReference type="SUPFAM" id="SSF46785">
    <property type="entry name" value="Winged helix' DNA-binding domain"/>
    <property type="match status" value="1"/>
</dbReference>
<proteinExistence type="predicted"/>
<name>A0ABN0NZW9_TRELE</name>
<sequence length="194" mass="22249">MEQDSELRLLSNVHSALKSNSELNQRELAQNTNLSLGMTNALLRRFADKGWLYMKKISKRNIRYVLTSEGIKELASRSKRYFKNTARLMSEYKNCISHFAAEAVNAGCNQIVLIGESDLEFLFDYACGLYKLSFYKKAAFNSSTALQDVCTANTVVVFSDEEQYEHTQKTLTLSFDNNVRFTSIMHILREKEIV</sequence>
<organism evidence="1 2">
    <name type="scientific">Treponema lecithinolyticum ATCC 700332</name>
    <dbReference type="NCBI Taxonomy" id="1321815"/>
    <lineage>
        <taxon>Bacteria</taxon>
        <taxon>Pseudomonadati</taxon>
        <taxon>Spirochaetota</taxon>
        <taxon>Spirochaetia</taxon>
        <taxon>Spirochaetales</taxon>
        <taxon>Treponemataceae</taxon>
        <taxon>Treponema</taxon>
    </lineage>
</organism>
<evidence type="ECO:0000313" key="1">
    <source>
        <dbReference type="EMBL" id="ERJ93619.1"/>
    </source>
</evidence>
<dbReference type="Proteomes" id="UP000016649">
    <property type="component" value="Unassembled WGS sequence"/>
</dbReference>
<gene>
    <name evidence="1" type="ORF">HMPREF9193_00708</name>
</gene>
<evidence type="ECO:0008006" key="3">
    <source>
        <dbReference type="Google" id="ProtNLM"/>
    </source>
</evidence>
<reference evidence="1 2" key="1">
    <citation type="submission" date="2013-08" db="EMBL/GenBank/DDBJ databases">
        <authorList>
            <person name="Weinstock G."/>
            <person name="Sodergren E."/>
            <person name="Wylie T."/>
            <person name="Fulton L."/>
            <person name="Fulton R."/>
            <person name="Fronick C."/>
            <person name="O'Laughlin M."/>
            <person name="Godfrey J."/>
            <person name="Miner T."/>
            <person name="Herter B."/>
            <person name="Appelbaum E."/>
            <person name="Cordes M."/>
            <person name="Lek S."/>
            <person name="Wollam A."/>
            <person name="Pepin K.H."/>
            <person name="Palsikar V.B."/>
            <person name="Mitreva M."/>
            <person name="Wilson R.K."/>
        </authorList>
    </citation>
    <scope>NUCLEOTIDE SEQUENCE [LARGE SCALE GENOMIC DNA]</scope>
    <source>
        <strain evidence="1 2">ATCC 700332</strain>
    </source>
</reference>
<accession>A0ABN0NZW9</accession>
<dbReference type="InterPro" id="IPR036390">
    <property type="entry name" value="WH_DNA-bd_sf"/>
</dbReference>
<keyword evidence="2" id="KW-1185">Reference proteome</keyword>
<dbReference type="Pfam" id="PF13412">
    <property type="entry name" value="HTH_24"/>
    <property type="match status" value="1"/>
</dbReference>
<evidence type="ECO:0000313" key="2">
    <source>
        <dbReference type="Proteomes" id="UP000016649"/>
    </source>
</evidence>
<dbReference type="EMBL" id="AWVH01000023">
    <property type="protein sequence ID" value="ERJ93619.1"/>
    <property type="molecule type" value="Genomic_DNA"/>
</dbReference>
<dbReference type="RefSeq" id="WP_021686932.1">
    <property type="nucleotide sequence ID" value="NZ_KI260564.1"/>
</dbReference>
<dbReference type="Gene3D" id="1.10.10.10">
    <property type="entry name" value="Winged helix-like DNA-binding domain superfamily/Winged helix DNA-binding domain"/>
    <property type="match status" value="1"/>
</dbReference>
<comment type="caution">
    <text evidence="1">The sequence shown here is derived from an EMBL/GenBank/DDBJ whole genome shotgun (WGS) entry which is preliminary data.</text>
</comment>
<dbReference type="InterPro" id="IPR036388">
    <property type="entry name" value="WH-like_DNA-bd_sf"/>
</dbReference>
<protein>
    <recommendedName>
        <fullName evidence="3">Transcriptional regulator, MarR family</fullName>
    </recommendedName>
</protein>